<feature type="region of interest" description="Disordered" evidence="1">
    <location>
        <begin position="23"/>
        <end position="59"/>
    </location>
</feature>
<reference evidence="2 3" key="1">
    <citation type="submission" date="2024-02" db="EMBL/GenBank/DDBJ databases">
        <authorList>
            <person name="Vignale AGUSTIN F."/>
            <person name="Sosa J E."/>
            <person name="Modenutti C."/>
        </authorList>
    </citation>
    <scope>NUCLEOTIDE SEQUENCE [LARGE SCALE GENOMIC DNA]</scope>
</reference>
<evidence type="ECO:0008006" key="4">
    <source>
        <dbReference type="Google" id="ProtNLM"/>
    </source>
</evidence>
<dbReference type="AlphaFoldDB" id="A0ABC8SKQ4"/>
<keyword evidence="3" id="KW-1185">Reference proteome</keyword>
<proteinExistence type="predicted"/>
<accession>A0ABC8SKQ4</accession>
<name>A0ABC8SKQ4_9AQUA</name>
<evidence type="ECO:0000256" key="1">
    <source>
        <dbReference type="SAM" id="MobiDB-lite"/>
    </source>
</evidence>
<sequence length="84" mass="9213">MLQFTGKWLGSRQIRCNWATKGAGINDDKQNSDAKSVVELTNGTSEDGQEKINNDAPDNNSQYTTVYVGNLAPEVNACCTWELS</sequence>
<organism evidence="2 3">
    <name type="scientific">Ilex paraguariensis</name>
    <name type="common">yerba mate</name>
    <dbReference type="NCBI Taxonomy" id="185542"/>
    <lineage>
        <taxon>Eukaryota</taxon>
        <taxon>Viridiplantae</taxon>
        <taxon>Streptophyta</taxon>
        <taxon>Embryophyta</taxon>
        <taxon>Tracheophyta</taxon>
        <taxon>Spermatophyta</taxon>
        <taxon>Magnoliopsida</taxon>
        <taxon>eudicotyledons</taxon>
        <taxon>Gunneridae</taxon>
        <taxon>Pentapetalae</taxon>
        <taxon>asterids</taxon>
        <taxon>campanulids</taxon>
        <taxon>Aquifoliales</taxon>
        <taxon>Aquifoliaceae</taxon>
        <taxon>Ilex</taxon>
    </lineage>
</organism>
<comment type="caution">
    <text evidence="2">The sequence shown here is derived from an EMBL/GenBank/DDBJ whole genome shotgun (WGS) entry which is preliminary data.</text>
</comment>
<evidence type="ECO:0000313" key="2">
    <source>
        <dbReference type="EMBL" id="CAK9155187.1"/>
    </source>
</evidence>
<dbReference type="EMBL" id="CAUOFW020002647">
    <property type="protein sequence ID" value="CAK9155187.1"/>
    <property type="molecule type" value="Genomic_DNA"/>
</dbReference>
<evidence type="ECO:0000313" key="3">
    <source>
        <dbReference type="Proteomes" id="UP001642360"/>
    </source>
</evidence>
<dbReference type="Proteomes" id="UP001642360">
    <property type="component" value="Unassembled WGS sequence"/>
</dbReference>
<protein>
    <recommendedName>
        <fullName evidence="4">Oligouridylate binding protein</fullName>
    </recommendedName>
</protein>
<gene>
    <name evidence="2" type="ORF">ILEXP_LOCUS23578</name>
</gene>